<comment type="caution">
    <text evidence="9">The sequence shown here is derived from an EMBL/GenBank/DDBJ whole genome shotgun (WGS) entry which is preliminary data.</text>
</comment>
<dbReference type="GO" id="GO:0003723">
    <property type="term" value="F:RNA binding"/>
    <property type="evidence" value="ECO:0007669"/>
    <property type="project" value="InterPro"/>
</dbReference>
<dbReference type="Proteomes" id="UP000317839">
    <property type="component" value="Unassembled WGS sequence"/>
</dbReference>
<gene>
    <name evidence="4 9" type="primary">truA</name>
    <name evidence="9" type="ORF">FLL45_03285</name>
</gene>
<accession>A0A545TID8</accession>
<proteinExistence type="inferred from homology"/>
<reference evidence="9 10" key="1">
    <citation type="submission" date="2019-06" db="EMBL/GenBank/DDBJ databases">
        <title>Draft genome of Aliikangiella marina GYP-15.</title>
        <authorList>
            <person name="Wang G."/>
        </authorList>
    </citation>
    <scope>NUCLEOTIDE SEQUENCE [LARGE SCALE GENOMIC DNA]</scope>
    <source>
        <strain evidence="9 10">GYP-15</strain>
    </source>
</reference>
<keyword evidence="10" id="KW-1185">Reference proteome</keyword>
<dbReference type="InterPro" id="IPR020097">
    <property type="entry name" value="PsdUridine_synth_TruA_a/b_dom"/>
</dbReference>
<keyword evidence="2 4" id="KW-0819">tRNA processing</keyword>
<dbReference type="HAMAP" id="MF_00171">
    <property type="entry name" value="TruA"/>
    <property type="match status" value="1"/>
</dbReference>
<protein>
    <recommendedName>
        <fullName evidence="4">tRNA pseudouridine synthase A</fullName>
        <ecNumber evidence="4">5.4.99.12</ecNumber>
    </recommendedName>
    <alternativeName>
        <fullName evidence="4">tRNA pseudouridine(38-40) synthase</fullName>
    </alternativeName>
    <alternativeName>
        <fullName evidence="4">tRNA pseudouridylate synthase I</fullName>
    </alternativeName>
    <alternativeName>
        <fullName evidence="4">tRNA-uridine isomerase I</fullName>
    </alternativeName>
</protein>
<dbReference type="Pfam" id="PF01416">
    <property type="entry name" value="PseudoU_synth_1"/>
    <property type="match status" value="2"/>
</dbReference>
<evidence type="ECO:0000313" key="9">
    <source>
        <dbReference type="EMBL" id="TQV76990.1"/>
    </source>
</evidence>
<evidence type="ECO:0000256" key="1">
    <source>
        <dbReference type="ARBA" id="ARBA00009375"/>
    </source>
</evidence>
<feature type="active site" description="Nucleophile" evidence="4 5">
    <location>
        <position position="51"/>
    </location>
</feature>
<dbReference type="InterPro" id="IPR020103">
    <property type="entry name" value="PsdUridine_synth_cat_dom_sf"/>
</dbReference>
<comment type="catalytic activity">
    <reaction evidence="4 7">
        <text>uridine(38/39/40) in tRNA = pseudouridine(38/39/40) in tRNA</text>
        <dbReference type="Rhea" id="RHEA:22376"/>
        <dbReference type="Rhea" id="RHEA-COMP:10085"/>
        <dbReference type="Rhea" id="RHEA-COMP:10087"/>
        <dbReference type="ChEBI" id="CHEBI:65314"/>
        <dbReference type="ChEBI" id="CHEBI:65315"/>
        <dbReference type="EC" id="5.4.99.12"/>
    </reaction>
</comment>
<dbReference type="FunFam" id="3.30.70.580:FF:000001">
    <property type="entry name" value="tRNA pseudouridine synthase A"/>
    <property type="match status" value="1"/>
</dbReference>
<dbReference type="InterPro" id="IPR001406">
    <property type="entry name" value="PsdUridine_synth_TruA"/>
</dbReference>
<evidence type="ECO:0000256" key="2">
    <source>
        <dbReference type="ARBA" id="ARBA00022694"/>
    </source>
</evidence>
<dbReference type="InterPro" id="IPR020094">
    <property type="entry name" value="TruA/RsuA/RluB/E/F_N"/>
</dbReference>
<evidence type="ECO:0000256" key="6">
    <source>
        <dbReference type="PIRSR" id="PIRSR001430-2"/>
    </source>
</evidence>
<dbReference type="SUPFAM" id="SSF55120">
    <property type="entry name" value="Pseudouridine synthase"/>
    <property type="match status" value="1"/>
</dbReference>
<dbReference type="EMBL" id="VIKR01000001">
    <property type="protein sequence ID" value="TQV76990.1"/>
    <property type="molecule type" value="Genomic_DNA"/>
</dbReference>
<dbReference type="PANTHER" id="PTHR11142:SF0">
    <property type="entry name" value="TRNA PSEUDOURIDINE SYNTHASE-LIKE 1"/>
    <property type="match status" value="1"/>
</dbReference>
<keyword evidence="3 4" id="KW-0413">Isomerase</keyword>
<comment type="subunit">
    <text evidence="4">Homodimer.</text>
</comment>
<dbReference type="OrthoDB" id="9811823at2"/>
<comment type="caution">
    <text evidence="4">Lacks conserved residue(s) required for the propagation of feature annotation.</text>
</comment>
<evidence type="ECO:0000256" key="4">
    <source>
        <dbReference type="HAMAP-Rule" id="MF_00171"/>
    </source>
</evidence>
<dbReference type="PIRSF" id="PIRSF001430">
    <property type="entry name" value="tRNA_psdUrid_synth"/>
    <property type="match status" value="1"/>
</dbReference>
<evidence type="ECO:0000259" key="8">
    <source>
        <dbReference type="Pfam" id="PF01416"/>
    </source>
</evidence>
<comment type="function">
    <text evidence="4">Formation of pseudouridine at positions 38, 39 and 40 in the anticodon stem and loop of transfer RNAs.</text>
</comment>
<dbReference type="Gene3D" id="3.30.70.580">
    <property type="entry name" value="Pseudouridine synthase I, catalytic domain, N-terminal subdomain"/>
    <property type="match status" value="1"/>
</dbReference>
<dbReference type="AlphaFoldDB" id="A0A545TID8"/>
<dbReference type="RefSeq" id="WP_142888350.1">
    <property type="nucleotide sequence ID" value="NZ_VIKR01000001.1"/>
</dbReference>
<organism evidence="9 10">
    <name type="scientific">Aliikangiella marina</name>
    <dbReference type="NCBI Taxonomy" id="1712262"/>
    <lineage>
        <taxon>Bacteria</taxon>
        <taxon>Pseudomonadati</taxon>
        <taxon>Pseudomonadota</taxon>
        <taxon>Gammaproteobacteria</taxon>
        <taxon>Oceanospirillales</taxon>
        <taxon>Pleioneaceae</taxon>
        <taxon>Aliikangiella</taxon>
    </lineage>
</organism>
<dbReference type="EC" id="5.4.99.12" evidence="4"/>
<feature type="domain" description="Pseudouridine synthase I TruA alpha/beta" evidence="8">
    <location>
        <begin position="8"/>
        <end position="101"/>
    </location>
</feature>
<dbReference type="PANTHER" id="PTHR11142">
    <property type="entry name" value="PSEUDOURIDYLATE SYNTHASE"/>
    <property type="match status" value="1"/>
</dbReference>
<feature type="domain" description="Pseudouridine synthase I TruA alpha/beta" evidence="8">
    <location>
        <begin position="142"/>
        <end position="244"/>
    </location>
</feature>
<dbReference type="CDD" id="cd02570">
    <property type="entry name" value="PseudoU_synth_EcTruA"/>
    <property type="match status" value="1"/>
</dbReference>
<dbReference type="GO" id="GO:0031119">
    <property type="term" value="P:tRNA pseudouridine synthesis"/>
    <property type="evidence" value="ECO:0007669"/>
    <property type="project" value="UniProtKB-UniRule"/>
</dbReference>
<evidence type="ECO:0000256" key="7">
    <source>
        <dbReference type="RuleBase" id="RU003792"/>
    </source>
</evidence>
<evidence type="ECO:0000256" key="3">
    <source>
        <dbReference type="ARBA" id="ARBA00023235"/>
    </source>
</evidence>
<comment type="similarity">
    <text evidence="1 4 7">Belongs to the tRNA pseudouridine synthase TruA family.</text>
</comment>
<dbReference type="Gene3D" id="3.30.70.660">
    <property type="entry name" value="Pseudouridine synthase I, catalytic domain, C-terminal subdomain"/>
    <property type="match status" value="1"/>
</dbReference>
<dbReference type="InterPro" id="IPR020095">
    <property type="entry name" value="PsdUridine_synth_TruA_C"/>
</dbReference>
<evidence type="ECO:0000313" key="10">
    <source>
        <dbReference type="Proteomes" id="UP000317839"/>
    </source>
</evidence>
<sequence>MNVALGIEYSGSEYCGWQRQTHSPSVQQSLEEVLSQIADQPIQVFCAGRTDTGVHATGQVVNFELTNERPLRAWELGTNTLLPDDIAVRWAKIVNHDFHARHTAVARRYRYMILNSRFRSATLAGKVTWKRNSLDAAKMHRAAQALLGENDFSSFQAASCQSLTPMRCVHHVTVSRWQEFVVVDIKANAFLHHMVRNIVGCLMRVGEGAQPEEFVAEVLAHKDRTKAPETAKPDGLYLVDVEYPEGTEIPKLPLGPLALPDRLDI</sequence>
<evidence type="ECO:0000256" key="5">
    <source>
        <dbReference type="PIRSR" id="PIRSR001430-1"/>
    </source>
</evidence>
<name>A0A545TID8_9GAMM</name>
<dbReference type="NCBIfam" id="TIGR00071">
    <property type="entry name" value="hisT_truA"/>
    <property type="match status" value="1"/>
</dbReference>
<dbReference type="GO" id="GO:0160147">
    <property type="term" value="F:tRNA pseudouridine(38-40) synthase activity"/>
    <property type="evidence" value="ECO:0007669"/>
    <property type="project" value="UniProtKB-EC"/>
</dbReference>
<feature type="binding site" evidence="4 6">
    <location>
        <position position="109"/>
    </location>
    <ligand>
        <name>substrate</name>
    </ligand>
</feature>